<keyword evidence="3" id="KW-0547">Nucleotide-binding</keyword>
<keyword evidence="10" id="KW-1185">Reference proteome</keyword>
<dbReference type="PANTHER" id="PTHR30621:SF0">
    <property type="entry name" value="BIFUNCTIONAL GLUTAMINE SYNTHETASE ADENYLYLTRANSFERASE_ADENYLYL-REMOVING ENZYME"/>
    <property type="match status" value="1"/>
</dbReference>
<dbReference type="Gene3D" id="3.30.460.10">
    <property type="entry name" value="Beta Polymerase, domain 2"/>
    <property type="match status" value="2"/>
</dbReference>
<evidence type="ECO:0000313" key="9">
    <source>
        <dbReference type="EMBL" id="QSR86809.1"/>
    </source>
</evidence>
<evidence type="ECO:0000256" key="4">
    <source>
        <dbReference type="ARBA" id="ARBA00022840"/>
    </source>
</evidence>
<dbReference type="EMBL" id="CP065956">
    <property type="protein sequence ID" value="QSR86809.1"/>
    <property type="molecule type" value="Genomic_DNA"/>
</dbReference>
<keyword evidence="5" id="KW-0460">Magnesium</keyword>
<feature type="domain" description="Glutamate-ammonia ligase adenylyltransferase repeated" evidence="7">
    <location>
        <begin position="36"/>
        <end position="258"/>
    </location>
</feature>
<keyword evidence="2 9" id="KW-0548">Nucleotidyltransferase</keyword>
<dbReference type="SUPFAM" id="SSF81593">
    <property type="entry name" value="Nucleotidyltransferase substrate binding subunit/domain"/>
    <property type="match status" value="2"/>
</dbReference>
<dbReference type="Pfam" id="PF08335">
    <property type="entry name" value="GlnD_UR_UTase"/>
    <property type="match status" value="2"/>
</dbReference>
<sequence>MPDPWPGILFLIFSIVMESFGRFRAVEEALEAFQQFSEFARTKFKAHPDWLEWIKSREISDPGHFRGPGRLNIDWMESLSRYPSTLQGRIEALKQLKQREILRIGFFDFSLVWNLEKVLKNLSLVADFCLEILLKLAKEGHPPFCSFPFAIMSMGKLGGNELNYSSDIDLVFIHNGSDDHHDNANRLGKKIVQLFSFAHGGFYRIDLRLRPEGHSGILVPSLKYCENYYFSLGESWERMALIKARRSAGDSALAYEFEILRSLFSFPKHLTEEMFEEVIEIKSRIEKEVLAEDSRKRNIKLGEGGIREIEFIVQAFQVVYGARFPILQGRSTLETLDCLYECGLIPGKEVEELKRAYVFFRQLENRLQMVADLQTHLIPDNEKAKEAIASSLGLELEQFETLIESHRATVRRLFSSLFPLSNEKKEFIFNLEIFSDPQKAKRDLQSLEGGHSFRTIKSLRRLLPLLEEKLKNMVDPNLCLSRFVQFTDKYGLKSMLFESLASSPKALELLLRLFDSSSFFTEILLFQPELFEDVCRSDGLYTKKTVDDFYSELALIDKDHKIRFRIYRKGELFRIFLRDILGLANLLEIEEEYTALAEAILKRAVQLCHAHSNAIIGMGRLGGKELGYGSDLDCLFIGNNLSGALELNRFFSEMSPVGILYNFDFRLRPHGEGPIVLDEKVYEDYYRTQALFWEIQALHRARFVCGDEQKAQKFIRFVDELWLDWSNHIPWQEFFALRERIQKERDSHVPPIYRFKTSPGGLLDIELGLQIWLMLRKIREPSLWKGFLWLEKEDPQASHAAQKGYLFLRKVESVLRRERNSPVSVLPVEGQSQEKLAKLLGFKSAKDFMEYYSQVLESNLKLFERLTSQKLP</sequence>
<dbReference type="SUPFAM" id="SSF81301">
    <property type="entry name" value="Nucleotidyltransferase"/>
    <property type="match status" value="2"/>
</dbReference>
<evidence type="ECO:0000256" key="3">
    <source>
        <dbReference type="ARBA" id="ARBA00022741"/>
    </source>
</evidence>
<dbReference type="Pfam" id="PF03710">
    <property type="entry name" value="GlnE"/>
    <property type="match status" value="2"/>
</dbReference>
<dbReference type="PANTHER" id="PTHR30621">
    <property type="entry name" value="GLUTAMINE SYNTHETASE ADENYLYLTRANSFERASE"/>
    <property type="match status" value="1"/>
</dbReference>
<feature type="domain" description="Glutamate-ammonia ligase adenylyltransferase repeated" evidence="7">
    <location>
        <begin position="508"/>
        <end position="714"/>
    </location>
</feature>
<organism evidence="9 10">
    <name type="scientific">Candidatus Methylacidiphilum infernorum</name>
    <dbReference type="NCBI Taxonomy" id="511746"/>
    <lineage>
        <taxon>Bacteria</taxon>
        <taxon>Pseudomonadati</taxon>
        <taxon>Verrucomicrobiota</taxon>
        <taxon>Methylacidiphilae</taxon>
        <taxon>Methylacidiphilales</taxon>
        <taxon>Methylacidiphilaceae</taxon>
        <taxon>Methylacidiphilum (ex Ratnadevi et al. 2023)</taxon>
    </lineage>
</organism>
<feature type="domain" description="PII-uridylyltransferase/Glutamine-synthetase adenylyltransferase" evidence="8">
    <location>
        <begin position="739"/>
        <end position="866"/>
    </location>
</feature>
<evidence type="ECO:0000256" key="2">
    <source>
        <dbReference type="ARBA" id="ARBA00022695"/>
    </source>
</evidence>
<evidence type="ECO:0000259" key="7">
    <source>
        <dbReference type="Pfam" id="PF03710"/>
    </source>
</evidence>
<dbReference type="InterPro" id="IPR023057">
    <property type="entry name" value="GlnE"/>
</dbReference>
<dbReference type="InterPro" id="IPR013546">
    <property type="entry name" value="PII_UdlTrfase/GS_AdlTrfase"/>
</dbReference>
<evidence type="ECO:0000313" key="10">
    <source>
        <dbReference type="Proteomes" id="UP000663088"/>
    </source>
</evidence>
<dbReference type="InterPro" id="IPR043519">
    <property type="entry name" value="NT_sf"/>
</dbReference>
<evidence type="ECO:0000256" key="6">
    <source>
        <dbReference type="ARBA" id="ARBA00023268"/>
    </source>
</evidence>
<dbReference type="CDD" id="cd05401">
    <property type="entry name" value="NT_GlnE_GlnD_like"/>
    <property type="match status" value="2"/>
</dbReference>
<evidence type="ECO:0000256" key="5">
    <source>
        <dbReference type="ARBA" id="ARBA00022842"/>
    </source>
</evidence>
<evidence type="ECO:0000256" key="1">
    <source>
        <dbReference type="ARBA" id="ARBA00022679"/>
    </source>
</evidence>
<keyword evidence="6" id="KW-0511">Multifunctional enzyme</keyword>
<keyword evidence="4" id="KW-0067">ATP-binding</keyword>
<dbReference type="InterPro" id="IPR005190">
    <property type="entry name" value="GlnE_rpt_dom"/>
</dbReference>
<evidence type="ECO:0000259" key="8">
    <source>
        <dbReference type="Pfam" id="PF08335"/>
    </source>
</evidence>
<proteinExistence type="predicted"/>
<dbReference type="GO" id="GO:0016779">
    <property type="term" value="F:nucleotidyltransferase activity"/>
    <property type="evidence" value="ECO:0007669"/>
    <property type="project" value="UniProtKB-KW"/>
</dbReference>
<name>A0ABX7PUY4_9BACT</name>
<keyword evidence="1" id="KW-0808">Transferase</keyword>
<dbReference type="Proteomes" id="UP000663088">
    <property type="component" value="Chromosome"/>
</dbReference>
<accession>A0ABX7PUY4</accession>
<protein>
    <submittedName>
        <fullName evidence="9">Glutamine-synthetase adenylyltransferase</fullName>
    </submittedName>
</protein>
<reference evidence="9 10" key="1">
    <citation type="submission" date="2020-12" db="EMBL/GenBank/DDBJ databases">
        <authorList>
            <person name="Awala S.I."/>
            <person name="Gwak J.-H."/>
            <person name="Kim S.-J."/>
            <person name="Rhee S.-K."/>
        </authorList>
    </citation>
    <scope>NUCLEOTIDE SEQUENCE [LARGE SCALE GENOMIC DNA]</scope>
    <source>
        <strain evidence="9 10">IT5</strain>
    </source>
</reference>
<dbReference type="Gene3D" id="1.20.120.330">
    <property type="entry name" value="Nucleotidyltransferases domain 2"/>
    <property type="match status" value="2"/>
</dbReference>
<feature type="domain" description="PII-uridylyltransferase/Glutamine-synthetase adenylyltransferase" evidence="8">
    <location>
        <begin position="281"/>
        <end position="418"/>
    </location>
</feature>
<gene>
    <name evidence="9" type="ORF">EM20IM_00075</name>
</gene>